<dbReference type="GO" id="GO:0020037">
    <property type="term" value="F:heme binding"/>
    <property type="evidence" value="ECO:0007669"/>
    <property type="project" value="InterPro"/>
</dbReference>
<name>B5LS50_METNO</name>
<evidence type="ECO:0000256" key="3">
    <source>
        <dbReference type="ARBA" id="ARBA00022964"/>
    </source>
</evidence>
<dbReference type="InterPro" id="IPR036396">
    <property type="entry name" value="Cyt_P450_sf"/>
</dbReference>
<dbReference type="Proteomes" id="UP000008207">
    <property type="component" value="Chromosome"/>
</dbReference>
<dbReference type="GO" id="GO:0006631">
    <property type="term" value="P:fatty acid metabolic process"/>
    <property type="evidence" value="ECO:0007669"/>
    <property type="project" value="UniProtKB-ARBA"/>
</dbReference>
<dbReference type="GO" id="GO:0004601">
    <property type="term" value="F:peroxidase activity"/>
    <property type="evidence" value="ECO:0007669"/>
    <property type="project" value="UniProtKB-KW"/>
</dbReference>
<comment type="subunit">
    <text evidence="1">Homotetramer.</text>
</comment>
<dbReference type="InterPro" id="IPR050783">
    <property type="entry name" value="Oxylipin_biosynth_metab"/>
</dbReference>
<dbReference type="PANTHER" id="PTHR11903:SF39">
    <property type="entry name" value="PROSTAGLANDIN G_H SYNTHASE 2-LIKE"/>
    <property type="match status" value="1"/>
</dbReference>
<dbReference type="GO" id="GO:0006979">
    <property type="term" value="P:response to oxidative stress"/>
    <property type="evidence" value="ECO:0007669"/>
    <property type="project" value="InterPro"/>
</dbReference>
<evidence type="ECO:0000256" key="1">
    <source>
        <dbReference type="ARBA" id="ARBA00011881"/>
    </source>
</evidence>
<evidence type="ECO:0000313" key="7">
    <source>
        <dbReference type="EMBL" id="ACL61267.1"/>
    </source>
</evidence>
<dbReference type="HOGENOM" id="CLU_305840_0_0_5"/>
<dbReference type="Pfam" id="PF00067">
    <property type="entry name" value="p450"/>
    <property type="match status" value="1"/>
</dbReference>
<evidence type="ECO:0000256" key="2">
    <source>
        <dbReference type="ARBA" id="ARBA00022723"/>
    </source>
</evidence>
<keyword evidence="4" id="KW-0560">Oxidoreductase</keyword>
<dbReference type="AlphaFoldDB" id="B5LS50"/>
<dbReference type="PROSITE" id="PS50292">
    <property type="entry name" value="PEROXIDASE_3"/>
    <property type="match status" value="1"/>
</dbReference>
<dbReference type="GO" id="GO:0005506">
    <property type="term" value="F:iron ion binding"/>
    <property type="evidence" value="ECO:0007669"/>
    <property type="project" value="InterPro"/>
</dbReference>
<accession>B5LS50</accession>
<dbReference type="CDD" id="cd09816">
    <property type="entry name" value="prostaglandin_endoperoxide_synthase"/>
    <property type="match status" value="1"/>
</dbReference>
<evidence type="ECO:0000313" key="8">
    <source>
        <dbReference type="Proteomes" id="UP000008207"/>
    </source>
</evidence>
<dbReference type="PANTHER" id="PTHR11903">
    <property type="entry name" value="PROSTAGLANDIN G/H SYNTHASE"/>
    <property type="match status" value="1"/>
</dbReference>
<dbReference type="InterPro" id="IPR010255">
    <property type="entry name" value="Haem_peroxidase_sf"/>
</dbReference>
<dbReference type="GO" id="GO:0004497">
    <property type="term" value="F:monooxygenase activity"/>
    <property type="evidence" value="ECO:0007669"/>
    <property type="project" value="InterPro"/>
</dbReference>
<dbReference type="SUPFAM" id="SSF48264">
    <property type="entry name" value="Cytochrome P450"/>
    <property type="match status" value="1"/>
</dbReference>
<keyword evidence="2" id="KW-0479">Metal-binding</keyword>
<keyword evidence="5" id="KW-0408">Iron</keyword>
<dbReference type="InterPro" id="IPR001128">
    <property type="entry name" value="Cyt_P450"/>
</dbReference>
<dbReference type="OrthoDB" id="9765610at2"/>
<dbReference type="PRINTS" id="PR00457">
    <property type="entry name" value="ANPEROXIDASE"/>
</dbReference>
<evidence type="ECO:0000256" key="4">
    <source>
        <dbReference type="ARBA" id="ARBA00023002"/>
    </source>
</evidence>
<dbReference type="CDD" id="cd11071">
    <property type="entry name" value="CYP74"/>
    <property type="match status" value="1"/>
</dbReference>
<dbReference type="InterPro" id="IPR037120">
    <property type="entry name" value="Haem_peroxidase_sf_animal"/>
</dbReference>
<dbReference type="Pfam" id="PF03098">
    <property type="entry name" value="An_peroxidase"/>
    <property type="match status" value="1"/>
</dbReference>
<dbReference type="EMBL" id="EU887514">
    <property type="protein sequence ID" value="ACH43051.1"/>
    <property type="molecule type" value="Genomic_DNA"/>
</dbReference>
<evidence type="ECO:0000313" key="6">
    <source>
        <dbReference type="EMBL" id="ACH43051.1"/>
    </source>
</evidence>
<dbReference type="RefSeq" id="WP_015932840.1">
    <property type="nucleotide sequence ID" value="NC_011894.1"/>
</dbReference>
<protein>
    <submittedName>
        <fullName evidence="7">Animal heme peroxidase</fullName>
    </submittedName>
    <submittedName>
        <fullName evidence="6">COX-like/CYP74 HPL fusion protein</fullName>
    </submittedName>
</protein>
<keyword evidence="8" id="KW-1185">Reference proteome</keyword>
<sequence length="969" mass="109738">MPSANQIALRLVTKAPGFWQFVSDTPALRGWTNRLFINLITGSAPPRPYPFSLWGPGTAPCAPYTSWTGLVERRFSGRHLPPATPAEVDALPPVRDLDALFRRTGAMQPCPKSSALFCFFAQWFTDSFLRTDPDDLRCNTSNHEIDLCQIYGLCVADTDILRSHRDGLLKSQIIDAEEYPPFLFDETGEHVRDEFRGLSYVNKDGTGYRNPILTGAFDTPERRRSLFASGLERGNSTIFYCALNTVFLREHNRLCRRLRAEHADWDDDRLFETARAVNIAQLLEIVIRDYINHLSTTRFRVFPEVGFAERRPWYRTNRIAGEFDLLYRWHPLVPTAMTLEGAPLPDDRFRFNNALLVEKGLVAVLHAAASQRAGKITLGNTPWFLVPADLAAMEKSRAWRIKPYNDYRERFGLPRVTSFEELTGDRDLAERLRAVYAHVDQVDFLVGLFAEARAPDAPLGDLMTLMVGSDAFSQALTNPLLSCHVYGADTFSPAGLAGLETTSTLEDVVRRNADLGDRRANFTFGAPPERDPPGSFGPPGLRKFFDTVDFLFVSGWERFFARRRTLHRSTVFKVNLFQPTVVVLDQQGIGALFADPDLIQDYGFGRAVPPRPLVGSVTPSIFESGEAHDGPKRLYLRLLDWRAATLQPVFAETFGQYAARWTSRPRFAWADEIEDFAATFVFRWLLGTEADPADVRLVYGNIFTQRFTALTQFIPWSNYARSRRAYERILDVVRRAPDFPRIAEMAAEEGLHDREALAKQLAFLVGMNSFLGLQNLMKSLVGELSLHPAWQEALRQEDLRQETGLPAGRPATPLLDRVIRETLRLHPPVSFVFGRAIRDRSLDSESGRFRIRKGELVMGVIPFAQNDPVHVPRADVFDPDRFADPRTGARPLIWPRGLEHALVRAQDRTCPGKDAAFATARLFCTALVRDYAWTLTERPVWERRRFSLNVAAPKGPLTVERFVRKEETG</sequence>
<evidence type="ECO:0000256" key="5">
    <source>
        <dbReference type="ARBA" id="ARBA00023004"/>
    </source>
</evidence>
<organism evidence="6">
    <name type="scientific">Methylobacterium nodulans (strain LMG 21967 / CNCM I-2342 / ORS 2060)</name>
    <dbReference type="NCBI Taxonomy" id="460265"/>
    <lineage>
        <taxon>Bacteria</taxon>
        <taxon>Pseudomonadati</taxon>
        <taxon>Pseudomonadota</taxon>
        <taxon>Alphaproteobacteria</taxon>
        <taxon>Hyphomicrobiales</taxon>
        <taxon>Methylobacteriaceae</taxon>
        <taxon>Methylobacterium</taxon>
    </lineage>
</organism>
<gene>
    <name evidence="6" type="primary">COX-HPL fusion</name>
    <name evidence="7" type="ordered locus">Mnod_6498</name>
</gene>
<dbReference type="GO" id="GO:0005737">
    <property type="term" value="C:cytoplasm"/>
    <property type="evidence" value="ECO:0007669"/>
    <property type="project" value="TreeGrafter"/>
</dbReference>
<dbReference type="eggNOG" id="COG2124">
    <property type="taxonomic scope" value="Bacteria"/>
</dbReference>
<dbReference type="GO" id="GO:0016702">
    <property type="term" value="F:oxidoreductase activity, acting on single donors with incorporation of molecular oxygen, incorporation of two atoms of oxygen"/>
    <property type="evidence" value="ECO:0007669"/>
    <property type="project" value="TreeGrafter"/>
</dbReference>
<keyword evidence="7" id="KW-0575">Peroxidase</keyword>
<dbReference type="InterPro" id="IPR019791">
    <property type="entry name" value="Haem_peroxidase_animal"/>
</dbReference>
<dbReference type="KEGG" id="mno:Mnod_6498"/>
<dbReference type="GO" id="GO:0004666">
    <property type="term" value="F:prostaglandin-endoperoxide synthase activity"/>
    <property type="evidence" value="ECO:0007669"/>
    <property type="project" value="TreeGrafter"/>
</dbReference>
<dbReference type="Gene3D" id="1.10.640.10">
    <property type="entry name" value="Haem peroxidase domain superfamily, animal type"/>
    <property type="match status" value="1"/>
</dbReference>
<dbReference type="Gene3D" id="1.10.630.10">
    <property type="entry name" value="Cytochrome P450"/>
    <property type="match status" value="1"/>
</dbReference>
<proteinExistence type="predicted"/>
<dbReference type="EMBL" id="CP001349">
    <property type="protein sequence ID" value="ACL61267.1"/>
    <property type="molecule type" value="Genomic_DNA"/>
</dbReference>
<dbReference type="SUPFAM" id="SSF48113">
    <property type="entry name" value="Heme-dependent peroxidases"/>
    <property type="match status" value="1"/>
</dbReference>
<reference evidence="6" key="1">
    <citation type="journal article" date="2008" name="Nature">
        <title>Structural insights into the evolutionary paths of oxylipin biosynthetic enzymes.</title>
        <authorList>
            <person name="Lee D.S."/>
            <person name="Nioche P."/>
            <person name="Hamberg M."/>
            <person name="Raman C.S."/>
        </authorList>
    </citation>
    <scope>NUCLEOTIDE SEQUENCE</scope>
    <source>
        <strain evidence="6">ORS 2060</strain>
    </source>
</reference>
<dbReference type="STRING" id="460265.Mnod_6498"/>
<reference evidence="7 8" key="3">
    <citation type="submission" date="2009-01" db="EMBL/GenBank/DDBJ databases">
        <title>Complete sequence of chromosome of Methylobacterium nodulans ORS 2060.</title>
        <authorList>
            <consortium name="US DOE Joint Genome Institute"/>
            <person name="Lucas S."/>
            <person name="Copeland A."/>
            <person name="Lapidus A."/>
            <person name="Glavina del Rio T."/>
            <person name="Dalin E."/>
            <person name="Tice H."/>
            <person name="Bruce D."/>
            <person name="Goodwin L."/>
            <person name="Pitluck S."/>
            <person name="Sims D."/>
            <person name="Brettin T."/>
            <person name="Detter J.C."/>
            <person name="Han C."/>
            <person name="Larimer F."/>
            <person name="Land M."/>
            <person name="Hauser L."/>
            <person name="Kyrpides N."/>
            <person name="Ivanova N."/>
            <person name="Marx C.J."/>
            <person name="Richardson P."/>
        </authorList>
    </citation>
    <scope>NUCLEOTIDE SEQUENCE [LARGE SCALE GENOMIC DNA]</scope>
    <source>
        <strain evidence="8">LMG 21967 / CNCM I-2342 / ORS 2060</strain>
        <strain evidence="7">ORS 2060</strain>
    </source>
</reference>
<reference evidence="6" key="2">
    <citation type="submission" date="2008-07" db="EMBL/GenBank/DDBJ databases">
        <authorList>
            <person name="Lee D.-S."/>
            <person name="Nioche P."/>
            <person name="Raman C.S."/>
        </authorList>
    </citation>
    <scope>NUCLEOTIDE SEQUENCE</scope>
    <source>
        <strain evidence="6">ORS 2060</strain>
    </source>
</reference>
<keyword evidence="3" id="KW-0223">Dioxygenase</keyword>